<evidence type="ECO:0000313" key="2">
    <source>
        <dbReference type="EMBL" id="GGL64638.1"/>
    </source>
</evidence>
<organism evidence="2 3">
    <name type="scientific">Halocalculus aciditolerans</name>
    <dbReference type="NCBI Taxonomy" id="1383812"/>
    <lineage>
        <taxon>Archaea</taxon>
        <taxon>Methanobacteriati</taxon>
        <taxon>Methanobacteriota</taxon>
        <taxon>Stenosarchaea group</taxon>
        <taxon>Halobacteria</taxon>
        <taxon>Halobacteriales</taxon>
        <taxon>Halobacteriaceae</taxon>
        <taxon>Halocalculus</taxon>
    </lineage>
</organism>
<feature type="compositionally biased region" description="Acidic residues" evidence="1">
    <location>
        <begin position="10"/>
        <end position="24"/>
    </location>
</feature>
<reference evidence="2" key="2">
    <citation type="submission" date="2020-09" db="EMBL/GenBank/DDBJ databases">
        <authorList>
            <person name="Sun Q."/>
            <person name="Ohkuma M."/>
        </authorList>
    </citation>
    <scope>NUCLEOTIDE SEQUENCE</scope>
    <source>
        <strain evidence="2">JCM 19596</strain>
    </source>
</reference>
<dbReference type="EMBL" id="BMPG01000003">
    <property type="protein sequence ID" value="GGL64638.1"/>
    <property type="molecule type" value="Genomic_DNA"/>
</dbReference>
<gene>
    <name evidence="2" type="ORF">GCM10009039_23260</name>
</gene>
<name>A0A830FLM4_9EURY</name>
<evidence type="ECO:0000313" key="3">
    <source>
        <dbReference type="Proteomes" id="UP000607197"/>
    </source>
</evidence>
<reference evidence="2" key="1">
    <citation type="journal article" date="2014" name="Int. J. Syst. Evol. Microbiol.">
        <title>Complete genome sequence of Corynebacterium casei LMG S-19264T (=DSM 44701T), isolated from a smear-ripened cheese.</title>
        <authorList>
            <consortium name="US DOE Joint Genome Institute (JGI-PGF)"/>
            <person name="Walter F."/>
            <person name="Albersmeier A."/>
            <person name="Kalinowski J."/>
            <person name="Ruckert C."/>
        </authorList>
    </citation>
    <scope>NUCLEOTIDE SEQUENCE</scope>
    <source>
        <strain evidence="2">JCM 19596</strain>
    </source>
</reference>
<keyword evidence="3" id="KW-1185">Reference proteome</keyword>
<comment type="caution">
    <text evidence="2">The sequence shown here is derived from an EMBL/GenBank/DDBJ whole genome shotgun (WGS) entry which is preliminary data.</text>
</comment>
<accession>A0A830FLM4</accession>
<feature type="region of interest" description="Disordered" evidence="1">
    <location>
        <begin position="1"/>
        <end position="49"/>
    </location>
</feature>
<dbReference type="Proteomes" id="UP000607197">
    <property type="component" value="Unassembled WGS sequence"/>
</dbReference>
<proteinExistence type="predicted"/>
<sequence length="49" mass="5507">MPWGVNTEFTENETEDVEVDEDGEPVNRGEDGEETTDDFDIDDAISNLD</sequence>
<dbReference type="AlphaFoldDB" id="A0A830FLM4"/>
<protein>
    <submittedName>
        <fullName evidence="2">Uncharacterized protein</fullName>
    </submittedName>
</protein>
<evidence type="ECO:0000256" key="1">
    <source>
        <dbReference type="SAM" id="MobiDB-lite"/>
    </source>
</evidence>
<dbReference type="RefSeq" id="WP_188979132.1">
    <property type="nucleotide sequence ID" value="NZ_BMPG01000003.1"/>
</dbReference>
<feature type="compositionally biased region" description="Acidic residues" evidence="1">
    <location>
        <begin position="31"/>
        <end position="43"/>
    </location>
</feature>